<gene>
    <name evidence="2" type="ORF">PVAP13_4KG019100</name>
</gene>
<name>A0A8T0TE41_PANVG</name>
<dbReference type="AlphaFoldDB" id="A0A8T0TE41"/>
<proteinExistence type="predicted"/>
<accession>A0A8T0TE41</accession>
<feature type="region of interest" description="Disordered" evidence="1">
    <location>
        <begin position="1"/>
        <end position="79"/>
    </location>
</feature>
<dbReference type="EMBL" id="CM029043">
    <property type="protein sequence ID" value="KAG2609240.1"/>
    <property type="molecule type" value="Genomic_DNA"/>
</dbReference>
<keyword evidence="3" id="KW-1185">Reference proteome</keyword>
<evidence type="ECO:0000313" key="3">
    <source>
        <dbReference type="Proteomes" id="UP000823388"/>
    </source>
</evidence>
<feature type="compositionally biased region" description="Basic residues" evidence="1">
    <location>
        <begin position="1"/>
        <end position="18"/>
    </location>
</feature>
<evidence type="ECO:0000313" key="2">
    <source>
        <dbReference type="EMBL" id="KAG2609240.1"/>
    </source>
</evidence>
<evidence type="ECO:0000256" key="1">
    <source>
        <dbReference type="SAM" id="MobiDB-lite"/>
    </source>
</evidence>
<sequence length="95" mass="10565">MRARKGWAHGRIRGSRVGRGREGPEHGGVRLEKGRNQTDDTRLTGVRRAGTRGRLNRSGPTVDTDDELGNSQEDFSSEKMQEELTCARCNEGVKL</sequence>
<reference evidence="2" key="1">
    <citation type="submission" date="2020-05" db="EMBL/GenBank/DDBJ databases">
        <title>WGS assembly of Panicum virgatum.</title>
        <authorList>
            <person name="Lovell J.T."/>
            <person name="Jenkins J."/>
            <person name="Shu S."/>
            <person name="Juenger T.E."/>
            <person name="Schmutz J."/>
        </authorList>
    </citation>
    <scope>NUCLEOTIDE SEQUENCE</scope>
    <source>
        <strain evidence="2">AP13</strain>
    </source>
</reference>
<protein>
    <submittedName>
        <fullName evidence="2">Uncharacterized protein</fullName>
    </submittedName>
</protein>
<comment type="caution">
    <text evidence="2">The sequence shown here is derived from an EMBL/GenBank/DDBJ whole genome shotgun (WGS) entry which is preliminary data.</text>
</comment>
<organism evidence="2 3">
    <name type="scientific">Panicum virgatum</name>
    <name type="common">Blackwell switchgrass</name>
    <dbReference type="NCBI Taxonomy" id="38727"/>
    <lineage>
        <taxon>Eukaryota</taxon>
        <taxon>Viridiplantae</taxon>
        <taxon>Streptophyta</taxon>
        <taxon>Embryophyta</taxon>
        <taxon>Tracheophyta</taxon>
        <taxon>Spermatophyta</taxon>
        <taxon>Magnoliopsida</taxon>
        <taxon>Liliopsida</taxon>
        <taxon>Poales</taxon>
        <taxon>Poaceae</taxon>
        <taxon>PACMAD clade</taxon>
        <taxon>Panicoideae</taxon>
        <taxon>Panicodae</taxon>
        <taxon>Paniceae</taxon>
        <taxon>Panicinae</taxon>
        <taxon>Panicum</taxon>
        <taxon>Panicum sect. Hiantes</taxon>
    </lineage>
</organism>
<dbReference type="Proteomes" id="UP000823388">
    <property type="component" value="Chromosome 4K"/>
</dbReference>
<feature type="compositionally biased region" description="Basic and acidic residues" evidence="1">
    <location>
        <begin position="19"/>
        <end position="42"/>
    </location>
</feature>